<keyword evidence="2" id="KW-1133">Transmembrane helix</keyword>
<keyword evidence="2" id="KW-0472">Membrane</keyword>
<evidence type="ECO:0000256" key="2">
    <source>
        <dbReference type="SAM" id="Phobius"/>
    </source>
</evidence>
<evidence type="ECO:0000313" key="3">
    <source>
        <dbReference type="EMBL" id="RVU69983.1"/>
    </source>
</evidence>
<dbReference type="Proteomes" id="UP000288291">
    <property type="component" value="Unassembled WGS sequence"/>
</dbReference>
<feature type="transmembrane region" description="Helical" evidence="2">
    <location>
        <begin position="6"/>
        <end position="28"/>
    </location>
</feature>
<proteinExistence type="predicted"/>
<accession>A0A437SST0</accession>
<dbReference type="AlphaFoldDB" id="A0A437SST0"/>
<dbReference type="RefSeq" id="WP_103661974.1">
    <property type="nucleotide sequence ID" value="NZ_ML136904.1"/>
</dbReference>
<name>A0A437SST0_9LACO</name>
<comment type="caution">
    <text evidence="3">The sequence shown here is derived from an EMBL/GenBank/DDBJ whole genome shotgun (WGS) entry which is preliminary data.</text>
</comment>
<evidence type="ECO:0008006" key="5">
    <source>
        <dbReference type="Google" id="ProtNLM"/>
    </source>
</evidence>
<reference evidence="3 4" key="1">
    <citation type="submission" date="2018-12" db="EMBL/GenBank/DDBJ databases">
        <authorList>
            <person name="Meng J."/>
        </authorList>
    </citation>
    <scope>NUCLEOTIDE SEQUENCE [LARGE SCALE GENOMIC DNA]</scope>
    <source>
        <strain evidence="3 4">HT111-2</strain>
    </source>
</reference>
<protein>
    <recommendedName>
        <fullName evidence="5">Holin</fullName>
    </recommendedName>
</protein>
<gene>
    <name evidence="3" type="ORF">EJK17_10050</name>
</gene>
<sequence length="153" mass="16738">MNDFWATFLVKVLGLVLGFVATAVLGYLSKHHVKIKLMGQDIDASQAIQSAIKMAVEWGIHSAETNQDWQGKDKEKYVENLAVHFLETLPMPVKDADKYRPEIRACIEATLAGAKLAKSQEEASDPAPTPVKVDGIEAVEDADDADTTKKGDK</sequence>
<feature type="region of interest" description="Disordered" evidence="1">
    <location>
        <begin position="117"/>
        <end position="153"/>
    </location>
</feature>
<evidence type="ECO:0000313" key="4">
    <source>
        <dbReference type="Proteomes" id="UP000288291"/>
    </source>
</evidence>
<dbReference type="EMBL" id="RXIA01000036">
    <property type="protein sequence ID" value="RVU69983.1"/>
    <property type="molecule type" value="Genomic_DNA"/>
</dbReference>
<keyword evidence="2" id="KW-0812">Transmembrane</keyword>
<evidence type="ECO:0000256" key="1">
    <source>
        <dbReference type="SAM" id="MobiDB-lite"/>
    </source>
</evidence>
<keyword evidence="4" id="KW-1185">Reference proteome</keyword>
<organism evidence="3 4">
    <name type="scientific">Lactobacillus xujianguonis</name>
    <dbReference type="NCBI Taxonomy" id="2495899"/>
    <lineage>
        <taxon>Bacteria</taxon>
        <taxon>Bacillati</taxon>
        <taxon>Bacillota</taxon>
        <taxon>Bacilli</taxon>
        <taxon>Lactobacillales</taxon>
        <taxon>Lactobacillaceae</taxon>
        <taxon>Lactobacillus</taxon>
    </lineage>
</organism>